<organism evidence="1 2">
    <name type="scientific">Flammeovirga kamogawensis</name>
    <dbReference type="NCBI Taxonomy" id="373891"/>
    <lineage>
        <taxon>Bacteria</taxon>
        <taxon>Pseudomonadati</taxon>
        <taxon>Bacteroidota</taxon>
        <taxon>Cytophagia</taxon>
        <taxon>Cytophagales</taxon>
        <taxon>Flammeovirgaceae</taxon>
        <taxon>Flammeovirga</taxon>
    </lineage>
</organism>
<name>A0ABX8GU61_9BACT</name>
<gene>
    <name evidence="1" type="ORF">KM029_17830</name>
</gene>
<dbReference type="Proteomes" id="UP000682802">
    <property type="component" value="Chromosome 1"/>
</dbReference>
<dbReference type="EMBL" id="CP076128">
    <property type="protein sequence ID" value="QWG07138.1"/>
    <property type="molecule type" value="Genomic_DNA"/>
</dbReference>
<sequence length="132" mass="15191">MCKLINYCSVFTIYILLFSSCGIQKEINNEWYQSTVNFQKVDTQFKGYQIGVKIIDDNAIVEIFGKEMHEIYKLSKSVLSDKATFISDVNDSRFNNAELIIEHHDKADLSKIIVSFIDKTNGIKILEQELSI</sequence>
<protein>
    <submittedName>
        <fullName evidence="1">Uncharacterized protein</fullName>
    </submittedName>
</protein>
<dbReference type="PROSITE" id="PS51257">
    <property type="entry name" value="PROKAR_LIPOPROTEIN"/>
    <property type="match status" value="1"/>
</dbReference>
<reference evidence="1 2" key="1">
    <citation type="submission" date="2021-05" db="EMBL/GenBank/DDBJ databases">
        <title>Comparative genomic studies on the polysaccharide-degrading batcterial strains of the Flammeovirga genus.</title>
        <authorList>
            <person name="Zewei F."/>
            <person name="Zheng Z."/>
            <person name="Yu L."/>
            <person name="Ruyue G."/>
            <person name="Yanhong M."/>
            <person name="Yuanyuan C."/>
            <person name="Jingyan G."/>
            <person name="Wenjun H."/>
        </authorList>
    </citation>
    <scope>NUCLEOTIDE SEQUENCE [LARGE SCALE GENOMIC DNA]</scope>
    <source>
        <strain evidence="1 2">YS10</strain>
    </source>
</reference>
<dbReference type="RefSeq" id="WP_144074539.1">
    <property type="nucleotide sequence ID" value="NZ_CP076128.1"/>
</dbReference>
<evidence type="ECO:0000313" key="2">
    <source>
        <dbReference type="Proteomes" id="UP000682802"/>
    </source>
</evidence>
<evidence type="ECO:0000313" key="1">
    <source>
        <dbReference type="EMBL" id="QWG07138.1"/>
    </source>
</evidence>
<accession>A0ABX8GU61</accession>
<proteinExistence type="predicted"/>
<keyword evidence="2" id="KW-1185">Reference proteome</keyword>